<accession>A0A841ZHT7</accession>
<sequence length="251" mass="29489">MIKKQLVKVYFAWKDRVWKHQNGFKLNYLMKKYKKSTTLVVFFSAFPRTGMSATYNYVQTTKGLSTDRLFILDNFGHGKRGAYYLMEQGDRKLEEAVSDFLLEKMAIKTYEKIIFVGTSKGGYAAMYYGLKMNVDEIIAGAPQYYLGDYLTDVPEKKPIFLNIVGNPPKFTKKELNDLLPQKIKGDTSRKTKFHIHYSSEEHTYEDHIKYLLNDLKLAQFEVYENIEKYKKHQEVALYFPQFLIQTLQKII</sequence>
<dbReference type="InterPro" id="IPR029058">
    <property type="entry name" value="AB_hydrolase_fold"/>
</dbReference>
<proteinExistence type="predicted"/>
<dbReference type="AlphaFoldDB" id="A0A841ZHT7"/>
<reference evidence="1 2" key="1">
    <citation type="submission" date="2020-03" db="EMBL/GenBank/DDBJ databases">
        <title>Soil Listeria distribution.</title>
        <authorList>
            <person name="Liao J."/>
            <person name="Wiedmann M."/>
        </authorList>
    </citation>
    <scope>NUCLEOTIDE SEQUENCE [LARGE SCALE GENOMIC DNA]</scope>
    <source>
        <strain evidence="1 2">FSL L7-1507</strain>
    </source>
</reference>
<dbReference type="EMBL" id="JAARRM010000001">
    <property type="protein sequence ID" value="MBC1520289.1"/>
    <property type="molecule type" value="Genomic_DNA"/>
</dbReference>
<evidence type="ECO:0000313" key="1">
    <source>
        <dbReference type="EMBL" id="MBC1520289.1"/>
    </source>
</evidence>
<organism evidence="1 2">
    <name type="scientific">Listeria aquatica</name>
    <dbReference type="NCBI Taxonomy" id="1494960"/>
    <lineage>
        <taxon>Bacteria</taxon>
        <taxon>Bacillati</taxon>
        <taxon>Bacillota</taxon>
        <taxon>Bacilli</taxon>
        <taxon>Bacillales</taxon>
        <taxon>Listeriaceae</taxon>
        <taxon>Listeria</taxon>
    </lineage>
</organism>
<name>A0A841ZHT7_9LIST</name>
<gene>
    <name evidence="1" type="ORF">HB912_01350</name>
</gene>
<dbReference type="SUPFAM" id="SSF53474">
    <property type="entry name" value="alpha/beta-Hydrolases"/>
    <property type="match status" value="1"/>
</dbReference>
<protein>
    <submittedName>
        <fullName evidence="1">Two component regulator three Y domain-containing protein</fullName>
    </submittedName>
</protein>
<dbReference type="RefSeq" id="WP_185371876.1">
    <property type="nucleotide sequence ID" value="NZ_JAARRM010000001.1"/>
</dbReference>
<evidence type="ECO:0000313" key="2">
    <source>
        <dbReference type="Proteomes" id="UP000559885"/>
    </source>
</evidence>
<dbReference type="Proteomes" id="UP000559885">
    <property type="component" value="Unassembled WGS sequence"/>
</dbReference>
<comment type="caution">
    <text evidence="1">The sequence shown here is derived from an EMBL/GenBank/DDBJ whole genome shotgun (WGS) entry which is preliminary data.</text>
</comment>
<dbReference type="Pfam" id="PF16929">
    <property type="entry name" value="Asp2"/>
    <property type="match status" value="1"/>
</dbReference>
<dbReference type="Gene3D" id="3.40.50.1820">
    <property type="entry name" value="alpha/beta hydrolase"/>
    <property type="match status" value="1"/>
</dbReference>
<dbReference type="GO" id="GO:0015031">
    <property type="term" value="P:protein transport"/>
    <property type="evidence" value="ECO:0007669"/>
    <property type="project" value="InterPro"/>
</dbReference>
<dbReference type="InterPro" id="IPR022267">
    <property type="entry name" value="Asp2"/>
</dbReference>